<reference evidence="2 3" key="1">
    <citation type="submission" date="2022-11" db="EMBL/GenBank/DDBJ databases">
        <title>Host association and intracellularity evolved multiple times independently in the Rickettsiales.</title>
        <authorList>
            <person name="Castelli M."/>
            <person name="Nardi T."/>
            <person name="Gammuto L."/>
            <person name="Bellinzona G."/>
            <person name="Sabaneyeva E."/>
            <person name="Potekhin A."/>
            <person name="Serra V."/>
            <person name="Petroni G."/>
            <person name="Sassera D."/>
        </authorList>
    </citation>
    <scope>NUCLEOTIDE SEQUENCE [LARGE SCALE GENOMIC DNA]</scope>
    <source>
        <strain evidence="2 3">NDG2</strain>
    </source>
</reference>
<keyword evidence="3" id="KW-1185">Reference proteome</keyword>
<gene>
    <name evidence="2" type="ORF">Bandiella_01060</name>
</gene>
<evidence type="ECO:0000313" key="2">
    <source>
        <dbReference type="EMBL" id="WPX96924.1"/>
    </source>
</evidence>
<proteinExistence type="predicted"/>
<sequence>MKDISSEIYKRLEKLEVENEELKAENKALRRPLRNIYTSLI</sequence>
<keyword evidence="1" id="KW-0175">Coiled coil</keyword>
<evidence type="ECO:0000313" key="3">
    <source>
        <dbReference type="Proteomes" id="UP001327219"/>
    </source>
</evidence>
<evidence type="ECO:0008006" key="4">
    <source>
        <dbReference type="Google" id="ProtNLM"/>
    </source>
</evidence>
<protein>
    <recommendedName>
        <fullName evidence="4">Transposase</fullName>
    </recommendedName>
</protein>
<dbReference type="EMBL" id="CP110820">
    <property type="protein sequence ID" value="WPX96924.1"/>
    <property type="molecule type" value="Genomic_DNA"/>
</dbReference>
<name>A0ABZ0ULB2_9RICK</name>
<dbReference type="RefSeq" id="WP_323732602.1">
    <property type="nucleotide sequence ID" value="NZ_CP110820.1"/>
</dbReference>
<feature type="coiled-coil region" evidence="1">
    <location>
        <begin position="5"/>
        <end position="32"/>
    </location>
</feature>
<evidence type="ECO:0000256" key="1">
    <source>
        <dbReference type="SAM" id="Coils"/>
    </source>
</evidence>
<accession>A0ABZ0ULB2</accession>
<organism evidence="2 3">
    <name type="scientific">Candidatus Bandiella euplotis</name>
    <dbReference type="NCBI Taxonomy" id="1664265"/>
    <lineage>
        <taxon>Bacteria</taxon>
        <taxon>Pseudomonadati</taxon>
        <taxon>Pseudomonadota</taxon>
        <taxon>Alphaproteobacteria</taxon>
        <taxon>Rickettsiales</taxon>
        <taxon>Candidatus Midichloriaceae</taxon>
        <taxon>Candidatus Bandiella</taxon>
    </lineage>
</organism>
<dbReference type="Proteomes" id="UP001327219">
    <property type="component" value="Chromosome"/>
</dbReference>